<comment type="similarity">
    <text evidence="1">Belongs to the acetyltransferase family. GNAT subfamily.</text>
</comment>
<name>A0AAD9II50_PROWI</name>
<dbReference type="GO" id="GO:0008080">
    <property type="term" value="F:N-acetyltransferase activity"/>
    <property type="evidence" value="ECO:0007669"/>
    <property type="project" value="InterPro"/>
</dbReference>
<dbReference type="Gene3D" id="3.40.630.30">
    <property type="match status" value="1"/>
</dbReference>
<gene>
    <name evidence="5" type="ORF">QBZ16_004389</name>
</gene>
<dbReference type="InterPro" id="IPR000182">
    <property type="entry name" value="GNAT_dom"/>
</dbReference>
<evidence type="ECO:0000256" key="2">
    <source>
        <dbReference type="ARBA" id="ARBA00022679"/>
    </source>
</evidence>
<reference evidence="5" key="1">
    <citation type="submission" date="2021-01" db="EMBL/GenBank/DDBJ databases">
        <authorList>
            <person name="Eckstrom K.M.E."/>
        </authorList>
    </citation>
    <scope>NUCLEOTIDE SEQUENCE</scope>
    <source>
        <strain evidence="5">UVCC 0001</strain>
    </source>
</reference>
<dbReference type="Proteomes" id="UP001255856">
    <property type="component" value="Unassembled WGS sequence"/>
</dbReference>
<dbReference type="Pfam" id="PF13302">
    <property type="entry name" value="Acetyltransf_3"/>
    <property type="match status" value="1"/>
</dbReference>
<dbReference type="PROSITE" id="PS51186">
    <property type="entry name" value="GNAT"/>
    <property type="match status" value="1"/>
</dbReference>
<evidence type="ECO:0000256" key="3">
    <source>
        <dbReference type="ARBA" id="ARBA00023315"/>
    </source>
</evidence>
<evidence type="ECO:0000313" key="5">
    <source>
        <dbReference type="EMBL" id="KAK2077544.1"/>
    </source>
</evidence>
<dbReference type="PANTHER" id="PTHR13256:SF16">
    <property type="entry name" value="ALPHA_BETA-TUBULIN-N-ACETYLTRANSFERASE 9"/>
    <property type="match status" value="1"/>
</dbReference>
<dbReference type="PANTHER" id="PTHR13256">
    <property type="entry name" value="N-ACETYLTRANSFERASE 9"/>
    <property type="match status" value="1"/>
</dbReference>
<dbReference type="SUPFAM" id="SSF55729">
    <property type="entry name" value="Acyl-CoA N-acyltransferases (Nat)"/>
    <property type="match status" value="1"/>
</dbReference>
<accession>A0AAD9II50</accession>
<keyword evidence="6" id="KW-1185">Reference proteome</keyword>
<dbReference type="EMBL" id="JASFZW010000006">
    <property type="protein sequence ID" value="KAK2077544.1"/>
    <property type="molecule type" value="Genomic_DNA"/>
</dbReference>
<dbReference type="InterPro" id="IPR016181">
    <property type="entry name" value="Acyl_CoA_acyltransferase"/>
</dbReference>
<evidence type="ECO:0000256" key="1">
    <source>
        <dbReference type="ARBA" id="ARBA00009342"/>
    </source>
</evidence>
<feature type="domain" description="N-acetyltransferase" evidence="4">
    <location>
        <begin position="1"/>
        <end position="94"/>
    </location>
</feature>
<sequence length="109" mass="12386">MVGDVNLFWNDLDDANATEIEIMIAEPSRRRRGLAEEALTLMMTYAVDTLNVSLFRAKIGEQNTPSLRLFHKLGFKEVSRSEYFKEATLELPASLIPRPSQTPKHGTYD</sequence>
<evidence type="ECO:0000259" key="4">
    <source>
        <dbReference type="PROSITE" id="PS51186"/>
    </source>
</evidence>
<keyword evidence="2" id="KW-0808">Transferase</keyword>
<proteinExistence type="inferred from homology"/>
<organism evidence="5 6">
    <name type="scientific">Prototheca wickerhamii</name>
    <dbReference type="NCBI Taxonomy" id="3111"/>
    <lineage>
        <taxon>Eukaryota</taxon>
        <taxon>Viridiplantae</taxon>
        <taxon>Chlorophyta</taxon>
        <taxon>core chlorophytes</taxon>
        <taxon>Trebouxiophyceae</taxon>
        <taxon>Chlorellales</taxon>
        <taxon>Chlorellaceae</taxon>
        <taxon>Prototheca</taxon>
    </lineage>
</organism>
<keyword evidence="3" id="KW-0012">Acyltransferase</keyword>
<comment type="caution">
    <text evidence="5">The sequence shown here is derived from an EMBL/GenBank/DDBJ whole genome shotgun (WGS) entry which is preliminary data.</text>
</comment>
<protein>
    <recommendedName>
        <fullName evidence="4">N-acetyltransferase domain-containing protein</fullName>
    </recommendedName>
</protein>
<evidence type="ECO:0000313" key="6">
    <source>
        <dbReference type="Proteomes" id="UP001255856"/>
    </source>
</evidence>
<dbReference type="InterPro" id="IPR039135">
    <property type="entry name" value="NAT9-like"/>
</dbReference>
<dbReference type="AlphaFoldDB" id="A0AAD9II50"/>